<dbReference type="EMBL" id="VUJU01007607">
    <property type="protein sequence ID" value="KAF0743165.1"/>
    <property type="molecule type" value="Genomic_DNA"/>
</dbReference>
<protein>
    <submittedName>
        <fullName evidence="1">Zinc finger MYM-type protein 1</fullName>
    </submittedName>
</protein>
<organism evidence="1 2">
    <name type="scientific">Aphis craccivora</name>
    <name type="common">Cowpea aphid</name>
    <dbReference type="NCBI Taxonomy" id="307492"/>
    <lineage>
        <taxon>Eukaryota</taxon>
        <taxon>Metazoa</taxon>
        <taxon>Ecdysozoa</taxon>
        <taxon>Arthropoda</taxon>
        <taxon>Hexapoda</taxon>
        <taxon>Insecta</taxon>
        <taxon>Pterygota</taxon>
        <taxon>Neoptera</taxon>
        <taxon>Paraneoptera</taxon>
        <taxon>Hemiptera</taxon>
        <taxon>Sternorrhyncha</taxon>
        <taxon>Aphidomorpha</taxon>
        <taxon>Aphidoidea</taxon>
        <taxon>Aphididae</taxon>
        <taxon>Aphidini</taxon>
        <taxon>Aphis</taxon>
        <taxon>Aphis</taxon>
    </lineage>
</organism>
<sequence>MCERSFLSMRRLKNWLRASMEQQRFTNLSILNIERDIVNKITSSEITYFVVITHSCYSCYTEMNKIVKIKYITLKKCKSFYKILF</sequence>
<gene>
    <name evidence="1" type="ORF">FWK35_00038740</name>
</gene>
<name>A0A6G0XRH8_APHCR</name>
<keyword evidence="2" id="KW-1185">Reference proteome</keyword>
<comment type="caution">
    <text evidence="1">The sequence shown here is derived from an EMBL/GenBank/DDBJ whole genome shotgun (WGS) entry which is preliminary data.</text>
</comment>
<dbReference type="Proteomes" id="UP000478052">
    <property type="component" value="Unassembled WGS sequence"/>
</dbReference>
<evidence type="ECO:0000313" key="2">
    <source>
        <dbReference type="Proteomes" id="UP000478052"/>
    </source>
</evidence>
<reference evidence="1 2" key="1">
    <citation type="submission" date="2019-08" db="EMBL/GenBank/DDBJ databases">
        <title>Whole genome of Aphis craccivora.</title>
        <authorList>
            <person name="Voronova N.V."/>
            <person name="Shulinski R.S."/>
            <person name="Bandarenka Y.V."/>
            <person name="Zhorov D.G."/>
            <person name="Warner D."/>
        </authorList>
    </citation>
    <scope>NUCLEOTIDE SEQUENCE [LARGE SCALE GENOMIC DNA]</scope>
    <source>
        <strain evidence="1">180601</strain>
        <tissue evidence="1">Whole Body</tissue>
    </source>
</reference>
<proteinExistence type="predicted"/>
<evidence type="ECO:0000313" key="1">
    <source>
        <dbReference type="EMBL" id="KAF0743165.1"/>
    </source>
</evidence>
<dbReference type="AlphaFoldDB" id="A0A6G0XRH8"/>
<dbReference type="OrthoDB" id="10068424at2759"/>
<accession>A0A6G0XRH8</accession>